<dbReference type="Gene3D" id="1.10.472.80">
    <property type="entry name" value="Ypt/Rab-GAP domain of gyp1p, domain 3"/>
    <property type="match status" value="1"/>
</dbReference>
<dbReference type="GO" id="GO:0099041">
    <property type="term" value="P:vesicle tethering to Golgi"/>
    <property type="evidence" value="ECO:0007669"/>
    <property type="project" value="TreeGrafter"/>
</dbReference>
<feature type="domain" description="Rhodanese" evidence="6">
    <location>
        <begin position="334"/>
        <end position="446"/>
    </location>
</feature>
<evidence type="ECO:0000256" key="1">
    <source>
        <dbReference type="ARBA" id="ARBA00004601"/>
    </source>
</evidence>
<dbReference type="InterPro" id="IPR039755">
    <property type="entry name" value="TBC1D23"/>
</dbReference>
<dbReference type="Pfam" id="PF00566">
    <property type="entry name" value="RabGAP-TBC"/>
    <property type="match status" value="1"/>
</dbReference>
<dbReference type="PANTHER" id="PTHR13297">
    <property type="entry name" value="TBC1 DOMAIN FAMILY MEMBER 23-RELATED"/>
    <property type="match status" value="1"/>
</dbReference>
<protein>
    <recommendedName>
        <fullName evidence="2">TBC1 domain family member 23</fullName>
    </recommendedName>
</protein>
<evidence type="ECO:0000313" key="7">
    <source>
        <dbReference type="EMBL" id="KAL0267135.1"/>
    </source>
</evidence>
<organism evidence="7">
    <name type="scientific">Menopon gallinae</name>
    <name type="common">poultry shaft louse</name>
    <dbReference type="NCBI Taxonomy" id="328185"/>
    <lineage>
        <taxon>Eukaryota</taxon>
        <taxon>Metazoa</taxon>
        <taxon>Ecdysozoa</taxon>
        <taxon>Arthropoda</taxon>
        <taxon>Hexapoda</taxon>
        <taxon>Insecta</taxon>
        <taxon>Pterygota</taxon>
        <taxon>Neoptera</taxon>
        <taxon>Paraneoptera</taxon>
        <taxon>Psocodea</taxon>
        <taxon>Troctomorpha</taxon>
        <taxon>Phthiraptera</taxon>
        <taxon>Amblycera</taxon>
        <taxon>Menoponidae</taxon>
        <taxon>Menopon</taxon>
    </lineage>
</organism>
<gene>
    <name evidence="7" type="ORF">PYX00_009489</name>
</gene>
<accession>A0AAW2HBM5</accession>
<dbReference type="AlphaFoldDB" id="A0AAW2HBM5"/>
<dbReference type="PROSITE" id="PS50086">
    <property type="entry name" value="TBC_RABGAP"/>
    <property type="match status" value="1"/>
</dbReference>
<dbReference type="PROSITE" id="PS50206">
    <property type="entry name" value="RHODANESE_3"/>
    <property type="match status" value="1"/>
</dbReference>
<dbReference type="SMART" id="SM00164">
    <property type="entry name" value="TBC"/>
    <property type="match status" value="1"/>
</dbReference>
<dbReference type="InterPro" id="IPR036873">
    <property type="entry name" value="Rhodanese-like_dom_sf"/>
</dbReference>
<dbReference type="InterPro" id="IPR000195">
    <property type="entry name" value="Rab-GAP-TBC_dom"/>
</dbReference>
<dbReference type="PANTHER" id="PTHR13297:SF5">
    <property type="entry name" value="TBC1 DOMAIN FAMILY MEMBER 23"/>
    <property type="match status" value="1"/>
</dbReference>
<dbReference type="Pfam" id="PF19430">
    <property type="entry name" value="TBC1D23_C"/>
    <property type="match status" value="1"/>
</dbReference>
<evidence type="ECO:0000256" key="3">
    <source>
        <dbReference type="ARBA" id="ARBA00022473"/>
    </source>
</evidence>
<dbReference type="InterPro" id="IPR045799">
    <property type="entry name" value="TBC1D23_C"/>
</dbReference>
<dbReference type="EMBL" id="JARGDH010000005">
    <property type="protein sequence ID" value="KAL0267135.1"/>
    <property type="molecule type" value="Genomic_DNA"/>
</dbReference>
<keyword evidence="4" id="KW-0333">Golgi apparatus</keyword>
<dbReference type="InterPro" id="IPR035969">
    <property type="entry name" value="Rab-GAP_TBC_sf"/>
</dbReference>
<dbReference type="GO" id="GO:0042147">
    <property type="term" value="P:retrograde transport, endosome to Golgi"/>
    <property type="evidence" value="ECO:0007669"/>
    <property type="project" value="InterPro"/>
</dbReference>
<dbReference type="GO" id="GO:0005829">
    <property type="term" value="C:cytosol"/>
    <property type="evidence" value="ECO:0007669"/>
    <property type="project" value="GOC"/>
</dbReference>
<sequence>MADEDDDSTWVLDLEAALLENCSVNKINSICNGRFFPDHLRPDAWQACLGVKNKEDQLTNFNEIYDLPEQEILRQDCQNIVEKLGNDDYDKVSVVSDVESILTYYSKTNGVKYQKGNGWIELLLPILSLKQPKSETYNIFEAIVNLYIPKNSTNDVYNLFRLLILYHDPELCTFLDTKKATPDLYAEQWFKSLFSGTCYFKVVQSIWDLYFQQNNPFFIFFLSLVIVLNWRDHVITFKNESREKIIESIMSIPVALEYKDVSDFCSLAHYYALRTPRSFKKELYDVLFSPNDACSSISLKQPLSQTLCLPVTTSELVENAWELEFLDESVESIERVRFFLVDCRPAEQYNAGHLPTAFHLDCNLMIQEPSAFNVAVQGLLSAQKQSIAANSNAGGKHLCFLGSGRDEEDQYTHMVVASFLQKNTQYISMLTGGYEAIHEYFGNDMSDCLEDHDHKKCLVCTEQSSSAVKKSGSVNQMTSESGHDLFGKISEVIKTKSADFKEKFIEYIVNPSNSMENVKHVSPKDKVGKIYRNLAPVFSIDDENVPDSLYYGEDEEEEISEEIVSLSEYLKSDKTIAHFKCLEVKENGYMYDSYLLVTNSHIIVLRELSKREDSALLVVKRPLTTIVRITSKKRRPDLITFKYGNPDGDLTQISDMDRFLIQKATAATQLISQQIRNLS</sequence>
<evidence type="ECO:0000259" key="5">
    <source>
        <dbReference type="PROSITE" id="PS50086"/>
    </source>
</evidence>
<dbReference type="SUPFAM" id="SSF52821">
    <property type="entry name" value="Rhodanese/Cell cycle control phosphatase"/>
    <property type="match status" value="1"/>
</dbReference>
<name>A0AAW2HBM5_9NEOP</name>
<evidence type="ECO:0000259" key="6">
    <source>
        <dbReference type="PROSITE" id="PS50206"/>
    </source>
</evidence>
<dbReference type="Pfam" id="PF00581">
    <property type="entry name" value="Rhodanese"/>
    <property type="match status" value="1"/>
</dbReference>
<reference evidence="7" key="1">
    <citation type="journal article" date="2024" name="Gigascience">
        <title>Chromosome-level genome of the poultry shaft louse Menopon gallinae provides insight into the host-switching and adaptive evolution of parasitic lice.</title>
        <authorList>
            <person name="Xu Y."/>
            <person name="Ma L."/>
            <person name="Liu S."/>
            <person name="Liang Y."/>
            <person name="Liu Q."/>
            <person name="He Z."/>
            <person name="Tian L."/>
            <person name="Duan Y."/>
            <person name="Cai W."/>
            <person name="Li H."/>
            <person name="Song F."/>
        </authorList>
    </citation>
    <scope>NUCLEOTIDE SEQUENCE</scope>
    <source>
        <strain evidence="7">Cailab_2023a</strain>
    </source>
</reference>
<evidence type="ECO:0000256" key="4">
    <source>
        <dbReference type="ARBA" id="ARBA00023034"/>
    </source>
</evidence>
<feature type="domain" description="Rab-GAP TBC" evidence="5">
    <location>
        <begin position="35"/>
        <end position="214"/>
    </location>
</feature>
<keyword evidence="3" id="KW-0217">Developmental protein</keyword>
<comment type="subcellular location">
    <subcellularLocation>
        <location evidence="1">Golgi apparatus</location>
        <location evidence="1">trans-Golgi network</location>
    </subcellularLocation>
</comment>
<dbReference type="Gene3D" id="3.40.250.10">
    <property type="entry name" value="Rhodanese-like domain"/>
    <property type="match status" value="1"/>
</dbReference>
<comment type="caution">
    <text evidence="7">The sequence shown here is derived from an EMBL/GenBank/DDBJ whole genome shotgun (WGS) entry which is preliminary data.</text>
</comment>
<dbReference type="SMART" id="SM00450">
    <property type="entry name" value="RHOD"/>
    <property type="match status" value="1"/>
</dbReference>
<dbReference type="GO" id="GO:0005802">
    <property type="term" value="C:trans-Golgi network"/>
    <property type="evidence" value="ECO:0007669"/>
    <property type="project" value="TreeGrafter"/>
</dbReference>
<dbReference type="SUPFAM" id="SSF47923">
    <property type="entry name" value="Ypt/Rab-GAP domain of gyp1p"/>
    <property type="match status" value="2"/>
</dbReference>
<evidence type="ECO:0000256" key="2">
    <source>
        <dbReference type="ARBA" id="ARBA00014207"/>
    </source>
</evidence>
<dbReference type="CDD" id="cd20788">
    <property type="entry name" value="TBC1D23_C-like"/>
    <property type="match status" value="1"/>
</dbReference>
<proteinExistence type="predicted"/>
<dbReference type="InterPro" id="IPR001763">
    <property type="entry name" value="Rhodanese-like_dom"/>
</dbReference>